<organism evidence="10 11">
    <name type="scientific">Fusicatenibacter saccharivorans</name>
    <dbReference type="NCBI Taxonomy" id="1150298"/>
    <lineage>
        <taxon>Bacteria</taxon>
        <taxon>Bacillati</taxon>
        <taxon>Bacillota</taxon>
        <taxon>Clostridia</taxon>
        <taxon>Lachnospirales</taxon>
        <taxon>Lachnospiraceae</taxon>
        <taxon>Fusicatenibacter</taxon>
    </lineage>
</organism>
<comment type="similarity">
    <text evidence="1 7">Belongs to the SbcD family.</text>
</comment>
<evidence type="ECO:0000256" key="2">
    <source>
        <dbReference type="ARBA" id="ARBA00011322"/>
    </source>
</evidence>
<protein>
    <recommendedName>
        <fullName evidence="3 7">Nuclease SbcCD subunit D</fullName>
    </recommendedName>
</protein>
<keyword evidence="7" id="KW-0255">Endonuclease</keyword>
<evidence type="ECO:0000259" key="9">
    <source>
        <dbReference type="Pfam" id="PF12320"/>
    </source>
</evidence>
<evidence type="ECO:0000256" key="3">
    <source>
        <dbReference type="ARBA" id="ARBA00013365"/>
    </source>
</evidence>
<evidence type="ECO:0000256" key="7">
    <source>
        <dbReference type="RuleBase" id="RU363069"/>
    </source>
</evidence>
<evidence type="ECO:0000256" key="1">
    <source>
        <dbReference type="ARBA" id="ARBA00010555"/>
    </source>
</evidence>
<reference evidence="10 11" key="1">
    <citation type="journal article" date="2020" name="Cell Host Microbe">
        <title>Functional and Genomic Variation between Human-Derived Isolates of Lachnospiraceae Reveals Inter- and Intra-Species Diversity.</title>
        <authorList>
            <person name="Sorbara M.T."/>
            <person name="Littmann E.R."/>
            <person name="Fontana E."/>
            <person name="Moody T.U."/>
            <person name="Kohout C.E."/>
            <person name="Gjonbalaj M."/>
            <person name="Eaton V."/>
            <person name="Seok R."/>
            <person name="Leiner I.M."/>
            <person name="Pamer E.G."/>
        </authorList>
    </citation>
    <scope>NUCLEOTIDE SEQUENCE [LARGE SCALE GENOMIC DNA]</scope>
    <source>
        <strain evidence="10 11">MSK.14.54</strain>
    </source>
</reference>
<evidence type="ECO:0000313" key="11">
    <source>
        <dbReference type="Proteomes" id="UP000768180"/>
    </source>
</evidence>
<dbReference type="GO" id="GO:0004527">
    <property type="term" value="F:exonuclease activity"/>
    <property type="evidence" value="ECO:0007669"/>
    <property type="project" value="UniProtKB-KW"/>
</dbReference>
<dbReference type="EMBL" id="JAAITQ010000011">
    <property type="protein sequence ID" value="NSE16279.1"/>
    <property type="molecule type" value="Genomic_DNA"/>
</dbReference>
<dbReference type="InterPro" id="IPR029052">
    <property type="entry name" value="Metallo-depent_PP-like"/>
</dbReference>
<evidence type="ECO:0000256" key="5">
    <source>
        <dbReference type="ARBA" id="ARBA00022801"/>
    </source>
</evidence>
<evidence type="ECO:0000256" key="4">
    <source>
        <dbReference type="ARBA" id="ARBA00022722"/>
    </source>
</evidence>
<dbReference type="PANTHER" id="PTHR30337:SF0">
    <property type="entry name" value="NUCLEASE SBCCD SUBUNIT D"/>
    <property type="match status" value="1"/>
</dbReference>
<evidence type="ECO:0000313" key="10">
    <source>
        <dbReference type="EMBL" id="NSE16279.1"/>
    </source>
</evidence>
<evidence type="ECO:0000259" key="8">
    <source>
        <dbReference type="Pfam" id="PF00149"/>
    </source>
</evidence>
<dbReference type="CDD" id="cd00840">
    <property type="entry name" value="MPP_Mre11_N"/>
    <property type="match status" value="1"/>
</dbReference>
<dbReference type="InterPro" id="IPR004843">
    <property type="entry name" value="Calcineurin-like_PHP"/>
</dbReference>
<comment type="caution">
    <text evidence="10">The sequence shown here is derived from an EMBL/GenBank/DDBJ whole genome shotgun (WGS) entry which is preliminary data.</text>
</comment>
<keyword evidence="7" id="KW-0235">DNA replication</keyword>
<name>A0ABX2GE54_9FIRM</name>
<dbReference type="InterPro" id="IPR026843">
    <property type="entry name" value="SbcD_C"/>
</dbReference>
<keyword evidence="5 7" id="KW-0378">Hydrolase</keyword>
<comment type="subunit">
    <text evidence="2 7">Heterodimer of SbcC and SbcD.</text>
</comment>
<comment type="function">
    <text evidence="7">SbcCD cleaves DNA hairpin structures. These structures can inhibit DNA replication and are intermediates in certain DNA recombination reactions. The complex acts as a 3'-&gt;5' double strand exonuclease that can open hairpins. It also has a 5' single-strand endonuclease activity.</text>
</comment>
<dbReference type="InterPro" id="IPR004593">
    <property type="entry name" value="SbcD"/>
</dbReference>
<dbReference type="SUPFAM" id="SSF56300">
    <property type="entry name" value="Metallo-dependent phosphatases"/>
    <property type="match status" value="1"/>
</dbReference>
<keyword evidence="6 7" id="KW-0269">Exonuclease</keyword>
<keyword evidence="7" id="KW-0233">DNA recombination</keyword>
<sequence>MAGPADYNTMENDREALMKLFHLSDLHIGKRVNEFSMIEDQKYILSQILHAAKRERPDGVLLSGDIYDSTIPSAEAVQVFDVFLTELSTNRIPTFIISGNHDSAERLAFGSSLMGKSGIYFSKVYNGTIEKIPLQDAYGTVWIHLLPFLRPAVVRHALPERAEEVMCTADAVRIALEQDLVDEQDRNVILAHQFVTGAKRCDAEELQVGDLDQIPAELFEKFDYAALGHIHSPQKVERDTVRYCGSPLKYSFSEAGQEKTITVIELKEKGTVELRTIPLKPLHDLRKIRGTYLEVTAKTFYENSDCEDYLLVTLTDEEDVPDGMAKLRTIYPNLMRLEYDNKRTRSAADIGTAERVEEKSELELFREFYELQNNQSMTAQQKALVEELLRGMKA</sequence>
<gene>
    <name evidence="7" type="primary">sbcD</name>
    <name evidence="10" type="ORF">G5B05_07650</name>
</gene>
<dbReference type="InterPro" id="IPR041796">
    <property type="entry name" value="Mre11_N"/>
</dbReference>
<dbReference type="Gene3D" id="3.60.21.10">
    <property type="match status" value="1"/>
</dbReference>
<feature type="domain" description="Calcineurin-like phosphoesterase" evidence="8">
    <location>
        <begin position="18"/>
        <end position="233"/>
    </location>
</feature>
<dbReference type="Pfam" id="PF12320">
    <property type="entry name" value="SbcD_C"/>
    <property type="match status" value="1"/>
</dbReference>
<dbReference type="RefSeq" id="WP_173829785.1">
    <property type="nucleotide sequence ID" value="NZ_JAAITQ010000011.1"/>
</dbReference>
<dbReference type="InterPro" id="IPR050535">
    <property type="entry name" value="DNA_Repair-Maintenance_Comp"/>
</dbReference>
<accession>A0ABX2GE54</accession>
<evidence type="ECO:0000256" key="6">
    <source>
        <dbReference type="ARBA" id="ARBA00022839"/>
    </source>
</evidence>
<dbReference type="Pfam" id="PF00149">
    <property type="entry name" value="Metallophos"/>
    <property type="match status" value="1"/>
</dbReference>
<keyword evidence="11" id="KW-1185">Reference proteome</keyword>
<dbReference type="PANTHER" id="PTHR30337">
    <property type="entry name" value="COMPONENT OF ATP-DEPENDENT DSDNA EXONUCLEASE"/>
    <property type="match status" value="1"/>
</dbReference>
<proteinExistence type="inferred from homology"/>
<dbReference type="NCBIfam" id="TIGR00619">
    <property type="entry name" value="sbcd"/>
    <property type="match status" value="1"/>
</dbReference>
<feature type="domain" description="Nuclease SbcCD subunit D C-terminal" evidence="9">
    <location>
        <begin position="282"/>
        <end position="372"/>
    </location>
</feature>
<keyword evidence="4 7" id="KW-0540">Nuclease</keyword>
<dbReference type="Proteomes" id="UP000768180">
    <property type="component" value="Unassembled WGS sequence"/>
</dbReference>